<dbReference type="GO" id="GO:0002238">
    <property type="term" value="P:response to molecule of fungal origin"/>
    <property type="evidence" value="ECO:0007669"/>
    <property type="project" value="UniProtKB-ARBA"/>
</dbReference>
<dbReference type="AlphaFoldDB" id="A0ABD3B6C4"/>
<dbReference type="Pfam" id="PF14226">
    <property type="entry name" value="DIOX_N"/>
    <property type="match status" value="1"/>
</dbReference>
<dbReference type="InterPro" id="IPR005123">
    <property type="entry name" value="Oxoglu/Fe-dep_dioxygenase_dom"/>
</dbReference>
<evidence type="ECO:0000256" key="2">
    <source>
        <dbReference type="ARBA" id="ARBA00022723"/>
    </source>
</evidence>
<dbReference type="EMBL" id="JBJUIK010000001">
    <property type="protein sequence ID" value="KAL3538788.1"/>
    <property type="molecule type" value="Genomic_DNA"/>
</dbReference>
<evidence type="ECO:0000259" key="5">
    <source>
        <dbReference type="PROSITE" id="PS51471"/>
    </source>
</evidence>
<dbReference type="Gene3D" id="2.60.120.330">
    <property type="entry name" value="B-lactam Antibiotic, Isopenicillin N Synthase, Chain"/>
    <property type="match status" value="1"/>
</dbReference>
<sequence length="374" mass="42411">MNNDQVPCHEAKFIDQNGVIKITRIPVVQELARQRLDYLPERFIRGAPANSPIAQFSEPIPAIDMRKIQLECDHLEGRARELAKLADAAKEWGMFLIKNHGIEPKILDDLKDVVKGFFGLSFQEKKASVGSYVSVDNMGYGRNYVKSEDQSVDWIDRLTMKAAPKDATLGLHVWPQNPPNFRQSMEKYAEEARKICDTILQALAEALSTDKHIFIKQFDKEKSEINIRVNCYPPCPRPDLALGITPHSDPSALSVLTQFDASGGLQVFKNTKWLTVHWPVDALLVNLGDLMEILSNGWFKSSWHRAITQRDVERFSVALFYNPPSESEIEPIERGKRCNGSSNGYKKVVVGEYLKNYYDITPTDTKQAIEFAQL</sequence>
<dbReference type="GO" id="GO:0016706">
    <property type="term" value="F:2-oxoglutarate-dependent dioxygenase activity"/>
    <property type="evidence" value="ECO:0007669"/>
    <property type="project" value="UniProtKB-ARBA"/>
</dbReference>
<evidence type="ECO:0000313" key="7">
    <source>
        <dbReference type="Proteomes" id="UP001630127"/>
    </source>
</evidence>
<dbReference type="InterPro" id="IPR027443">
    <property type="entry name" value="IPNS-like_sf"/>
</dbReference>
<dbReference type="PROSITE" id="PS51471">
    <property type="entry name" value="FE2OG_OXY"/>
    <property type="match status" value="1"/>
</dbReference>
<dbReference type="GO" id="GO:0046872">
    <property type="term" value="F:metal ion binding"/>
    <property type="evidence" value="ECO:0007669"/>
    <property type="project" value="UniProtKB-KW"/>
</dbReference>
<keyword evidence="4" id="KW-0560">Oxidoreductase</keyword>
<evidence type="ECO:0000313" key="6">
    <source>
        <dbReference type="EMBL" id="KAL3538788.1"/>
    </source>
</evidence>
<dbReference type="Proteomes" id="UP001630127">
    <property type="component" value="Unassembled WGS sequence"/>
</dbReference>
<reference evidence="6 7" key="1">
    <citation type="submission" date="2024-11" db="EMBL/GenBank/DDBJ databases">
        <title>A near-complete genome assembly of Cinchona calisaya.</title>
        <authorList>
            <person name="Lian D.C."/>
            <person name="Zhao X.W."/>
            <person name="Wei L."/>
        </authorList>
    </citation>
    <scope>NUCLEOTIDE SEQUENCE [LARGE SCALE GENOMIC DNA]</scope>
    <source>
        <tissue evidence="6">Nenye</tissue>
    </source>
</reference>
<evidence type="ECO:0000256" key="4">
    <source>
        <dbReference type="RuleBase" id="RU003682"/>
    </source>
</evidence>
<gene>
    <name evidence="6" type="ORF">ACH5RR_002154</name>
</gene>
<dbReference type="InterPro" id="IPR044861">
    <property type="entry name" value="IPNS-like_FE2OG_OXY"/>
</dbReference>
<dbReference type="InterPro" id="IPR050295">
    <property type="entry name" value="Plant_2OG-oxidoreductases"/>
</dbReference>
<feature type="domain" description="Fe2OG dioxygenase" evidence="5">
    <location>
        <begin position="222"/>
        <end position="323"/>
    </location>
</feature>
<dbReference type="PANTHER" id="PTHR47991">
    <property type="entry name" value="OXOGLUTARATE/IRON-DEPENDENT DIOXYGENASE"/>
    <property type="match status" value="1"/>
</dbReference>
<organism evidence="6 7">
    <name type="scientific">Cinchona calisaya</name>
    <dbReference type="NCBI Taxonomy" id="153742"/>
    <lineage>
        <taxon>Eukaryota</taxon>
        <taxon>Viridiplantae</taxon>
        <taxon>Streptophyta</taxon>
        <taxon>Embryophyta</taxon>
        <taxon>Tracheophyta</taxon>
        <taxon>Spermatophyta</taxon>
        <taxon>Magnoliopsida</taxon>
        <taxon>eudicotyledons</taxon>
        <taxon>Gunneridae</taxon>
        <taxon>Pentapetalae</taxon>
        <taxon>asterids</taxon>
        <taxon>lamiids</taxon>
        <taxon>Gentianales</taxon>
        <taxon>Rubiaceae</taxon>
        <taxon>Cinchonoideae</taxon>
        <taxon>Cinchoneae</taxon>
        <taxon>Cinchona</taxon>
    </lineage>
</organism>
<dbReference type="GO" id="GO:0009805">
    <property type="term" value="P:coumarin biosynthetic process"/>
    <property type="evidence" value="ECO:0007669"/>
    <property type="project" value="UniProtKB-ARBA"/>
</dbReference>
<keyword evidence="2 4" id="KW-0479">Metal-binding</keyword>
<dbReference type="SUPFAM" id="SSF51197">
    <property type="entry name" value="Clavaminate synthase-like"/>
    <property type="match status" value="1"/>
</dbReference>
<keyword evidence="3 4" id="KW-0408">Iron</keyword>
<evidence type="ECO:0000256" key="1">
    <source>
        <dbReference type="ARBA" id="ARBA00008056"/>
    </source>
</evidence>
<accession>A0ABD3B6C4</accession>
<proteinExistence type="inferred from homology"/>
<dbReference type="PRINTS" id="PR00682">
    <property type="entry name" value="IPNSYNTHASE"/>
</dbReference>
<comment type="similarity">
    <text evidence="1 4">Belongs to the iron/ascorbate-dependent oxidoreductase family.</text>
</comment>
<evidence type="ECO:0000256" key="3">
    <source>
        <dbReference type="ARBA" id="ARBA00023004"/>
    </source>
</evidence>
<dbReference type="InterPro" id="IPR026992">
    <property type="entry name" value="DIOX_N"/>
</dbReference>
<dbReference type="Pfam" id="PF03171">
    <property type="entry name" value="2OG-FeII_Oxy"/>
    <property type="match status" value="1"/>
</dbReference>
<dbReference type="FunFam" id="2.60.120.330:FF:000079">
    <property type="entry name" value="Protein SRG1"/>
    <property type="match status" value="1"/>
</dbReference>
<comment type="caution">
    <text evidence="6">The sequence shown here is derived from an EMBL/GenBank/DDBJ whole genome shotgun (WGS) entry which is preliminary data.</text>
</comment>
<protein>
    <recommendedName>
        <fullName evidence="5">Fe2OG dioxygenase domain-containing protein</fullName>
    </recommendedName>
</protein>
<name>A0ABD3B6C4_9GENT</name>
<keyword evidence="7" id="KW-1185">Reference proteome</keyword>